<organism evidence="5 6">
    <name type="scientific">Agrilus planipennis</name>
    <name type="common">Emerald ash borer</name>
    <name type="synonym">Agrilus marcopoli</name>
    <dbReference type="NCBI Taxonomy" id="224129"/>
    <lineage>
        <taxon>Eukaryota</taxon>
        <taxon>Metazoa</taxon>
        <taxon>Ecdysozoa</taxon>
        <taxon>Arthropoda</taxon>
        <taxon>Hexapoda</taxon>
        <taxon>Insecta</taxon>
        <taxon>Pterygota</taxon>
        <taxon>Neoptera</taxon>
        <taxon>Endopterygota</taxon>
        <taxon>Coleoptera</taxon>
        <taxon>Polyphaga</taxon>
        <taxon>Elateriformia</taxon>
        <taxon>Buprestoidea</taxon>
        <taxon>Buprestidae</taxon>
        <taxon>Agrilinae</taxon>
        <taxon>Agrilus</taxon>
    </lineage>
</organism>
<evidence type="ECO:0000256" key="1">
    <source>
        <dbReference type="ARBA" id="ARBA00005480"/>
    </source>
</evidence>
<comment type="similarity">
    <text evidence="1">Belongs to the eIF4E-binding protein family.</text>
</comment>
<keyword evidence="5" id="KW-1185">Reference proteome</keyword>
<dbReference type="RefSeq" id="XP_025837079.1">
    <property type="nucleotide sequence ID" value="XM_025981294.1"/>
</dbReference>
<evidence type="ECO:0000256" key="2">
    <source>
        <dbReference type="ARBA" id="ARBA00022845"/>
    </source>
</evidence>
<keyword evidence="6" id="KW-0396">Initiation factor</keyword>
<protein>
    <submittedName>
        <fullName evidence="6 7">Eukaryotic translation initiation factor 4E-binding protein 3</fullName>
    </submittedName>
</protein>
<dbReference type="InterPro" id="IPR008606">
    <property type="entry name" value="EIF4EBP"/>
</dbReference>
<dbReference type="GeneID" id="108735405"/>
<dbReference type="GO" id="GO:0008190">
    <property type="term" value="F:eukaryotic initiation factor 4E binding"/>
    <property type="evidence" value="ECO:0007669"/>
    <property type="project" value="InterPro"/>
</dbReference>
<dbReference type="AlphaFoldDB" id="A0A1W4WG03"/>
<evidence type="ECO:0000313" key="7">
    <source>
        <dbReference type="RefSeq" id="XP_025837079.1"/>
    </source>
</evidence>
<feature type="region of interest" description="Disordered" evidence="4">
    <location>
        <begin position="1"/>
        <end position="46"/>
    </location>
</feature>
<dbReference type="PANTHER" id="PTHR12669">
    <property type="entry name" value="EUKARYOTIC TRANSLATION INITIATION FACTOR 4E-BINDING PROTEIN"/>
    <property type="match status" value="1"/>
</dbReference>
<dbReference type="PANTHER" id="PTHR12669:SF12">
    <property type="entry name" value="EUKARYOTIC TRANSLATION INITIATION FACTOR 4E-BINDING PROTEIN"/>
    <property type="match status" value="1"/>
</dbReference>
<gene>
    <name evidence="6" type="primary">LOC108735405</name>
    <name evidence="7" type="synonym">LOC112906680</name>
</gene>
<evidence type="ECO:0000313" key="5">
    <source>
        <dbReference type="Proteomes" id="UP000192223"/>
    </source>
</evidence>
<dbReference type="Proteomes" id="UP000192223">
    <property type="component" value="Unplaced"/>
</dbReference>
<keyword evidence="2" id="KW-0810">Translation regulation</keyword>
<dbReference type="KEGG" id="apln:112906680"/>
<proteinExistence type="inferred from homology"/>
<dbReference type="GO" id="GO:0045947">
    <property type="term" value="P:negative regulation of translational initiation"/>
    <property type="evidence" value="ECO:0007669"/>
    <property type="project" value="InterPro"/>
</dbReference>
<evidence type="ECO:0000256" key="4">
    <source>
        <dbReference type="SAM" id="MobiDB-lite"/>
    </source>
</evidence>
<dbReference type="OrthoDB" id="19729at2759"/>
<keyword evidence="6" id="KW-0648">Protein biosynthesis</keyword>
<keyword evidence="3" id="KW-0652">Protein synthesis inhibitor</keyword>
<feature type="compositionally biased region" description="Low complexity" evidence="4">
    <location>
        <begin position="27"/>
        <end position="46"/>
    </location>
</feature>
<accession>A0A1W4WG03</accession>
<dbReference type="STRING" id="224129.A0A1W4WG03"/>
<dbReference type="RefSeq" id="XP_018322854.1">
    <property type="nucleotide sequence ID" value="XM_018467352.2"/>
</dbReference>
<dbReference type="GO" id="GO:0003743">
    <property type="term" value="F:translation initiation factor activity"/>
    <property type="evidence" value="ECO:0007669"/>
    <property type="project" value="UniProtKB-KW"/>
</dbReference>
<evidence type="ECO:0000256" key="3">
    <source>
        <dbReference type="ARBA" id="ARBA00023193"/>
    </source>
</evidence>
<dbReference type="GO" id="GO:0005737">
    <property type="term" value="C:cytoplasm"/>
    <property type="evidence" value="ECO:0007669"/>
    <property type="project" value="TreeGrafter"/>
</dbReference>
<dbReference type="KEGG" id="apln:108735405"/>
<dbReference type="Pfam" id="PF05456">
    <property type="entry name" value="eIF_4EBP"/>
    <property type="match status" value="1"/>
</dbReference>
<sequence length="117" mass="13146">MSGSAFMRQLSESKPIPNRRDSESLDSTGSYSTTPGGSLYSTTPGGSKIVYDKSFLLTLRNSPLARTPPQYYLPDNVIKGSPHTKNGYNKAQKRTMFRRYSNQNSCEDHSEQFQLEI</sequence>
<evidence type="ECO:0000313" key="6">
    <source>
        <dbReference type="RefSeq" id="XP_018322854.1"/>
    </source>
</evidence>
<name>A0A1W4WG03_AGRPL</name>
<reference evidence="6 7" key="1">
    <citation type="submission" date="2025-04" db="UniProtKB">
        <authorList>
            <consortium name="RefSeq"/>
        </authorList>
    </citation>
    <scope>IDENTIFICATION</scope>
    <source>
        <tissue evidence="6 7">Entire body</tissue>
    </source>
</reference>